<keyword evidence="3" id="KW-0813">Transport</keyword>
<dbReference type="InterPro" id="IPR039677">
    <property type="entry name" value="RSG1"/>
</dbReference>
<proteinExistence type="inferred from homology"/>
<keyword evidence="5" id="KW-0653">Protein transport</keyword>
<keyword evidence="6" id="KW-0342">GTP-binding</keyword>
<keyword evidence="8" id="KW-0966">Cell projection</keyword>
<feature type="non-terminal residue" evidence="9">
    <location>
        <position position="1"/>
    </location>
</feature>
<keyword evidence="4" id="KW-0963">Cytoplasm</keyword>
<feature type="non-terminal residue" evidence="9">
    <location>
        <position position="82"/>
    </location>
</feature>
<keyword evidence="10" id="KW-1185">Reference proteome</keyword>
<evidence type="ECO:0000256" key="5">
    <source>
        <dbReference type="ARBA" id="ARBA00022927"/>
    </source>
</evidence>
<dbReference type="PANTHER" id="PTHR14983:SF1">
    <property type="entry name" value="CILIOGENESIS AND PLANAR POLARITY EFFECTOR 2"/>
    <property type="match status" value="1"/>
</dbReference>
<accession>A0A851URR4</accession>
<dbReference type="InterPro" id="IPR027417">
    <property type="entry name" value="P-loop_NTPase"/>
</dbReference>
<evidence type="ECO:0000256" key="4">
    <source>
        <dbReference type="ARBA" id="ARBA00022490"/>
    </source>
</evidence>
<dbReference type="GO" id="GO:0015031">
    <property type="term" value="P:protein transport"/>
    <property type="evidence" value="ECO:0007669"/>
    <property type="project" value="UniProtKB-KW"/>
</dbReference>
<reference evidence="9" key="1">
    <citation type="submission" date="2019-09" db="EMBL/GenBank/DDBJ databases">
        <title>Bird 10,000 Genomes (B10K) Project - Family phase.</title>
        <authorList>
            <person name="Zhang G."/>
        </authorList>
    </citation>
    <scope>NUCLEOTIDE SEQUENCE</scope>
    <source>
        <strain evidence="9">B10K-IZCAS-20218</strain>
        <tissue evidence="9">Blood</tissue>
    </source>
</reference>
<evidence type="ECO:0000256" key="2">
    <source>
        <dbReference type="ARBA" id="ARBA00006270"/>
    </source>
</evidence>
<evidence type="ECO:0000256" key="8">
    <source>
        <dbReference type="ARBA" id="ARBA00023273"/>
    </source>
</evidence>
<dbReference type="Proteomes" id="UP000623542">
    <property type="component" value="Unassembled WGS sequence"/>
</dbReference>
<dbReference type="GO" id="GO:0003924">
    <property type="term" value="F:GTPase activity"/>
    <property type="evidence" value="ECO:0007669"/>
    <property type="project" value="InterPro"/>
</dbReference>
<gene>
    <name evidence="9" type="primary">Cplane2</name>
    <name evidence="9" type="ORF">ELAFOR_R03424</name>
</gene>
<dbReference type="Gene3D" id="3.40.50.300">
    <property type="entry name" value="P-loop containing nucleotide triphosphate hydrolases"/>
    <property type="match status" value="1"/>
</dbReference>
<evidence type="ECO:0000313" key="9">
    <source>
        <dbReference type="EMBL" id="NXD31062.1"/>
    </source>
</evidence>
<dbReference type="SUPFAM" id="SSF52540">
    <property type="entry name" value="P-loop containing nucleoside triphosphate hydrolases"/>
    <property type="match status" value="1"/>
</dbReference>
<dbReference type="EMBL" id="WBNG01001819">
    <property type="protein sequence ID" value="NXD31062.1"/>
    <property type="molecule type" value="Genomic_DNA"/>
</dbReference>
<dbReference type="GO" id="GO:0005525">
    <property type="term" value="F:GTP binding"/>
    <property type="evidence" value="ECO:0007669"/>
    <property type="project" value="UniProtKB-KW"/>
</dbReference>
<evidence type="ECO:0000256" key="3">
    <source>
        <dbReference type="ARBA" id="ARBA00022448"/>
    </source>
</evidence>
<evidence type="ECO:0000256" key="6">
    <source>
        <dbReference type="ARBA" id="ARBA00023134"/>
    </source>
</evidence>
<organism evidence="9 10">
    <name type="scientific">Elachura formosa</name>
    <name type="common">spotted wren-babbler</name>
    <dbReference type="NCBI Taxonomy" id="1463973"/>
    <lineage>
        <taxon>Eukaryota</taxon>
        <taxon>Metazoa</taxon>
        <taxon>Chordata</taxon>
        <taxon>Craniata</taxon>
        <taxon>Vertebrata</taxon>
        <taxon>Euteleostomi</taxon>
        <taxon>Archelosauria</taxon>
        <taxon>Archosauria</taxon>
        <taxon>Dinosauria</taxon>
        <taxon>Saurischia</taxon>
        <taxon>Theropoda</taxon>
        <taxon>Coelurosauria</taxon>
        <taxon>Aves</taxon>
        <taxon>Neognathae</taxon>
        <taxon>Neoaves</taxon>
        <taxon>Telluraves</taxon>
        <taxon>Australaves</taxon>
        <taxon>Passeriformes</taxon>
        <taxon>Elachuridae</taxon>
        <taxon>Elachura</taxon>
    </lineage>
</organism>
<comment type="caution">
    <text evidence="9">The sequence shown here is derived from an EMBL/GenBank/DDBJ whole genome shotgun (WGS) entry which is preliminary data.</text>
</comment>
<keyword evidence="6" id="KW-0547">Nucleotide-binding</keyword>
<evidence type="ECO:0000313" key="10">
    <source>
        <dbReference type="Proteomes" id="UP000623542"/>
    </source>
</evidence>
<evidence type="ECO:0000256" key="1">
    <source>
        <dbReference type="ARBA" id="ARBA00004120"/>
    </source>
</evidence>
<keyword evidence="7" id="KW-0206">Cytoskeleton</keyword>
<dbReference type="PANTHER" id="PTHR14983">
    <property type="entry name" value="CILIOGENESIS AND PLANAR POLARITY EFFECTOR 2"/>
    <property type="match status" value="1"/>
</dbReference>
<protein>
    <submittedName>
        <fullName evidence="9">CPLN2 protein</fullName>
    </submittedName>
</protein>
<dbReference type="AlphaFoldDB" id="A0A851URR4"/>
<comment type="similarity">
    <text evidence="2">Belongs to the small GTPase superfamily. Rab family.</text>
</comment>
<dbReference type="OrthoDB" id="10266641at2759"/>
<comment type="subcellular location">
    <subcellularLocation>
        <location evidence="1">Cytoplasm</location>
        <location evidence="1">Cytoskeleton</location>
        <location evidence="1">Cilium basal body</location>
    </subcellularLocation>
</comment>
<sequence>RPSGLLERPALPPALAVPAVTYKLFLAGRSGVGKSALVAWLAGSAVPLAHHETLGIEASTLFWPAQPRGSARPVLFQLQLWD</sequence>
<name>A0A851URR4_9PASS</name>
<evidence type="ECO:0000256" key="7">
    <source>
        <dbReference type="ARBA" id="ARBA00023212"/>
    </source>
</evidence>